<comment type="caution">
    <text evidence="1">The sequence shown here is derived from an EMBL/GenBank/DDBJ whole genome shotgun (WGS) entry which is preliminary data.</text>
</comment>
<name>A0A6M0RAU1_9CLOT</name>
<evidence type="ECO:0000313" key="2">
    <source>
        <dbReference type="Proteomes" id="UP000473885"/>
    </source>
</evidence>
<dbReference type="Pfam" id="PF14196">
    <property type="entry name" value="ATC_hydrolase"/>
    <property type="match status" value="1"/>
</dbReference>
<sequence length="209" mass="24520">MNYTNSCRIYWHIFKGILKKEISKRYSKEYTNNLLKKSKKEYKEIILRTPHIGGKDNKLVNNIYMGGVFIACYKSCNNKISSNEMGEIISDGLINSKIVKLVCKNRSFTTDKYKKWVKDVAKWSQDNAKKYPMNWVMKEDNKKHREGTYFEFTRCALCELCKRENCLEIAPELCKTDFITAKFSKSDLIRNSTLANGDSCCDFWFVEKI</sequence>
<dbReference type="EMBL" id="SXDP01000006">
    <property type="protein sequence ID" value="NEZ47336.1"/>
    <property type="molecule type" value="Genomic_DNA"/>
</dbReference>
<organism evidence="1 2">
    <name type="scientific">Clostridium niameyense</name>
    <dbReference type="NCBI Taxonomy" id="1622073"/>
    <lineage>
        <taxon>Bacteria</taxon>
        <taxon>Bacillati</taxon>
        <taxon>Bacillota</taxon>
        <taxon>Clostridia</taxon>
        <taxon>Eubacteriales</taxon>
        <taxon>Clostridiaceae</taxon>
        <taxon>Clostridium</taxon>
    </lineage>
</organism>
<accession>A0A6M0RAU1</accession>
<dbReference type="AlphaFoldDB" id="A0A6M0RAU1"/>
<dbReference type="InterPro" id="IPR026002">
    <property type="entry name" value="ATC_hydrolase-like"/>
</dbReference>
<dbReference type="Proteomes" id="UP000473885">
    <property type="component" value="Unassembled WGS sequence"/>
</dbReference>
<proteinExistence type="predicted"/>
<protein>
    <recommendedName>
        <fullName evidence="3">L-2-amino-thiazoline-4-carboxylic acid hydrolase</fullName>
    </recommendedName>
</protein>
<keyword evidence="2" id="KW-1185">Reference proteome</keyword>
<gene>
    <name evidence="1" type="ORF">FDF74_09020</name>
</gene>
<evidence type="ECO:0000313" key="1">
    <source>
        <dbReference type="EMBL" id="NEZ47336.1"/>
    </source>
</evidence>
<dbReference type="OrthoDB" id="1495276at2"/>
<evidence type="ECO:0008006" key="3">
    <source>
        <dbReference type="Google" id="ProtNLM"/>
    </source>
</evidence>
<reference evidence="1 2" key="1">
    <citation type="submission" date="2019-04" db="EMBL/GenBank/DDBJ databases">
        <title>Genome sequencing of Clostridium botulinum Groups I-IV and Clostridium butyricum.</title>
        <authorList>
            <person name="Brunt J."/>
            <person name="Van Vliet A.H.M."/>
            <person name="Stringer S.C."/>
            <person name="Carter A.T."/>
            <person name="Peck M.W."/>
        </authorList>
    </citation>
    <scope>NUCLEOTIDE SEQUENCE [LARGE SCALE GENOMIC DNA]</scope>
    <source>
        <strain evidence="1 2">IFR 18/094</strain>
    </source>
</reference>
<dbReference type="RefSeq" id="WP_050607359.1">
    <property type="nucleotide sequence ID" value="NZ_CABKUB010000006.1"/>
</dbReference>